<geneLocation type="plasmid" evidence="2 3">
    <name>pHV1</name>
</geneLocation>
<protein>
    <submittedName>
        <fullName evidence="2">Uncharacterized protein</fullName>
    </submittedName>
</protein>
<dbReference type="KEGG" id="hvo:HVO_C0019"/>
<dbReference type="Proteomes" id="UP000008243">
    <property type="component" value="Plasmid pHV1"/>
</dbReference>
<keyword evidence="2" id="KW-0614">Plasmid</keyword>
<reference evidence="2 3" key="1">
    <citation type="journal article" date="2010" name="PLoS ONE">
        <title>The complete genome sequence of Haloferax volcanii DS2, a model archaeon.</title>
        <authorList>
            <person name="Hartman A.L."/>
            <person name="Norais C."/>
            <person name="Badger J.H."/>
            <person name="Delmas S."/>
            <person name="Haldenby S."/>
            <person name="Madupu R."/>
            <person name="Robinson J."/>
            <person name="Khouri H."/>
            <person name="Ren Q."/>
            <person name="Lowe T.M."/>
            <person name="Maupin-Furlow J."/>
            <person name="Pohlschroder M."/>
            <person name="Daniels C."/>
            <person name="Pfeiffer F."/>
            <person name="Allers T."/>
            <person name="Eisen J.A."/>
        </authorList>
    </citation>
    <scope>NUCLEOTIDE SEQUENCE [LARGE SCALE GENOMIC DNA]</scope>
    <source>
        <strain evidence="3">ATCC 29605 / DSM 3757 / JCM 8879 / NBRC 14742 / NCIMB 2012 / VKM B-1768 / DS2</strain>
        <plasmid evidence="2">pHV1</plasmid>
    </source>
</reference>
<gene>
    <name evidence="2" type="ordered locus">HVO_C0019</name>
</gene>
<dbReference type="HOGENOM" id="CLU_3302662_0_0_2"/>
<dbReference type="EnsemblBacteria" id="ADE05217">
    <property type="protein sequence ID" value="ADE05217"/>
    <property type="gene ID" value="HVO_C0019"/>
</dbReference>
<evidence type="ECO:0000313" key="3">
    <source>
        <dbReference type="Proteomes" id="UP000008243"/>
    </source>
</evidence>
<name>D4H0A9_HALVD</name>
<proteinExistence type="predicted"/>
<feature type="compositionally biased region" description="Basic and acidic residues" evidence="1">
    <location>
        <begin position="30"/>
        <end position="39"/>
    </location>
</feature>
<keyword evidence="3" id="KW-1185">Reference proteome</keyword>
<evidence type="ECO:0000256" key="1">
    <source>
        <dbReference type="SAM" id="MobiDB-lite"/>
    </source>
</evidence>
<evidence type="ECO:0000313" key="2">
    <source>
        <dbReference type="EMBL" id="ADE05217.1"/>
    </source>
</evidence>
<accession>D4H0A9</accession>
<sequence length="39" mass="4559">MIPYMLNQERTAVLRDDCDATRTAPGRPNFDYRTEPKTD</sequence>
<feature type="region of interest" description="Disordered" evidence="1">
    <location>
        <begin position="16"/>
        <end position="39"/>
    </location>
</feature>
<organism evidence="2 3">
    <name type="scientific">Haloferax volcanii (strain ATCC 29605 / DSM 3757 / JCM 8879 / NBRC 14742 / NCIMB 2012 / VKM B-1768 / DS2)</name>
    <name type="common">Halobacterium volcanii</name>
    <dbReference type="NCBI Taxonomy" id="309800"/>
    <lineage>
        <taxon>Archaea</taxon>
        <taxon>Methanobacteriati</taxon>
        <taxon>Methanobacteriota</taxon>
        <taxon>Stenosarchaea group</taxon>
        <taxon>Halobacteria</taxon>
        <taxon>Halobacteriales</taxon>
        <taxon>Haloferacaceae</taxon>
        <taxon>Haloferax</taxon>
    </lineage>
</organism>
<dbReference type="EMBL" id="CP001957">
    <property type="protein sequence ID" value="ADE05217.1"/>
    <property type="molecule type" value="Genomic_DNA"/>
</dbReference>
<dbReference type="AlphaFoldDB" id="D4H0A9"/>